<evidence type="ECO:0000256" key="1">
    <source>
        <dbReference type="SAM" id="MobiDB-lite"/>
    </source>
</evidence>
<feature type="region of interest" description="Disordered" evidence="1">
    <location>
        <begin position="66"/>
        <end position="169"/>
    </location>
</feature>
<feature type="compositionally biased region" description="Polar residues" evidence="1">
    <location>
        <begin position="114"/>
        <end position="125"/>
    </location>
</feature>
<dbReference type="OrthoDB" id="5599956at2759"/>
<evidence type="ECO:0000313" key="3">
    <source>
        <dbReference type="Proteomes" id="UP001151582"/>
    </source>
</evidence>
<gene>
    <name evidence="2" type="ORF">H4R34_003791</name>
</gene>
<proteinExistence type="predicted"/>
<dbReference type="EMBL" id="JANBQB010000388">
    <property type="protein sequence ID" value="KAJ1976933.1"/>
    <property type="molecule type" value="Genomic_DNA"/>
</dbReference>
<protein>
    <submittedName>
        <fullName evidence="2">Uncharacterized protein</fullName>
    </submittedName>
</protein>
<dbReference type="AlphaFoldDB" id="A0A9W8B1G6"/>
<name>A0A9W8B1G6_9FUNG</name>
<dbReference type="Proteomes" id="UP001151582">
    <property type="component" value="Unassembled WGS sequence"/>
</dbReference>
<feature type="compositionally biased region" description="Polar residues" evidence="1">
    <location>
        <begin position="66"/>
        <end position="95"/>
    </location>
</feature>
<sequence length="186" mass="20104">MSVRSINLPELITFDKDERDLSLAVPDHILYTINSAKLSTMARESDSLSMGHGRPTDAIKPLTVGQRTSQDMSAASECTSATAHQPKPSFQTTRTVDSHGPYGTDAPTQPFPCHSTSGDSASQSKLPHLPEGANELLRNDAKLEPSDDPGNAAMIDDDEDEKAGAKNRGPRAWMRNLFGCCLPQLK</sequence>
<keyword evidence="3" id="KW-1185">Reference proteome</keyword>
<organism evidence="2 3">
    <name type="scientific">Dimargaris verticillata</name>
    <dbReference type="NCBI Taxonomy" id="2761393"/>
    <lineage>
        <taxon>Eukaryota</taxon>
        <taxon>Fungi</taxon>
        <taxon>Fungi incertae sedis</taxon>
        <taxon>Zoopagomycota</taxon>
        <taxon>Kickxellomycotina</taxon>
        <taxon>Dimargaritomycetes</taxon>
        <taxon>Dimargaritales</taxon>
        <taxon>Dimargaritaceae</taxon>
        <taxon>Dimargaris</taxon>
    </lineage>
</organism>
<comment type="caution">
    <text evidence="2">The sequence shown here is derived from an EMBL/GenBank/DDBJ whole genome shotgun (WGS) entry which is preliminary data.</text>
</comment>
<accession>A0A9W8B1G6</accession>
<evidence type="ECO:0000313" key="2">
    <source>
        <dbReference type="EMBL" id="KAJ1976933.1"/>
    </source>
</evidence>
<reference evidence="2" key="1">
    <citation type="submission" date="2022-07" db="EMBL/GenBank/DDBJ databases">
        <title>Phylogenomic reconstructions and comparative analyses of Kickxellomycotina fungi.</title>
        <authorList>
            <person name="Reynolds N.K."/>
            <person name="Stajich J.E."/>
            <person name="Barry K."/>
            <person name="Grigoriev I.V."/>
            <person name="Crous P."/>
            <person name="Smith M.E."/>
        </authorList>
    </citation>
    <scope>NUCLEOTIDE SEQUENCE</scope>
    <source>
        <strain evidence="2">RSA 567</strain>
    </source>
</reference>